<evidence type="ECO:0000313" key="3">
    <source>
        <dbReference type="EMBL" id="PXF21640.1"/>
    </source>
</evidence>
<evidence type="ECO:0000313" key="4">
    <source>
        <dbReference type="Proteomes" id="UP000248161"/>
    </source>
</evidence>
<dbReference type="AlphaFoldDB" id="A0A2V3HRA5"/>
<dbReference type="Proteomes" id="UP000248161">
    <property type="component" value="Unassembled WGS sequence"/>
</dbReference>
<protein>
    <submittedName>
        <fullName evidence="3">Uncharacterized protein</fullName>
    </submittedName>
</protein>
<feature type="transmembrane region" description="Helical" evidence="2">
    <location>
        <begin position="81"/>
        <end position="98"/>
    </location>
</feature>
<proteinExistence type="predicted"/>
<feature type="transmembrane region" description="Helical" evidence="2">
    <location>
        <begin position="51"/>
        <end position="69"/>
    </location>
</feature>
<evidence type="ECO:0000256" key="2">
    <source>
        <dbReference type="SAM" id="Phobius"/>
    </source>
</evidence>
<evidence type="ECO:0000256" key="1">
    <source>
        <dbReference type="SAM" id="Coils"/>
    </source>
</evidence>
<name>A0A2V3HRA5_9ARCH</name>
<reference evidence="3 4" key="1">
    <citation type="journal article" date="2015" name="Nat. Commun.">
        <title>Genomic and transcriptomic evidence for scavenging of diverse organic compounds by widespread deep-sea archaea.</title>
        <authorList>
            <person name="Li M."/>
            <person name="Baker B.J."/>
            <person name="Anantharaman K."/>
            <person name="Jain S."/>
            <person name="Breier J.A."/>
            <person name="Dick G.J."/>
        </authorList>
    </citation>
    <scope>NUCLEOTIDE SEQUENCE [LARGE SCALE GENOMIC DNA]</scope>
    <source>
        <strain evidence="3">Cayman_51_deep</strain>
    </source>
</reference>
<keyword evidence="1" id="KW-0175">Coiled coil</keyword>
<dbReference type="EMBL" id="PSPG01000006">
    <property type="protein sequence ID" value="PXF21640.1"/>
    <property type="molecule type" value="Genomic_DNA"/>
</dbReference>
<feature type="coiled-coil region" evidence="1">
    <location>
        <begin position="185"/>
        <end position="212"/>
    </location>
</feature>
<comment type="caution">
    <text evidence="3">The sequence shown here is derived from an EMBL/GenBank/DDBJ whole genome shotgun (WGS) entry which is preliminary data.</text>
</comment>
<accession>A0A2V3HRA5</accession>
<keyword evidence="2" id="KW-0472">Membrane</keyword>
<keyword evidence="2" id="KW-0812">Transmembrane</keyword>
<organism evidence="3 4">
    <name type="scientific">Candidatus Thalassarchaeum betae</name>
    <dbReference type="NCBI Taxonomy" id="2599289"/>
    <lineage>
        <taxon>Archaea</taxon>
        <taxon>Methanobacteriati</taxon>
        <taxon>Thermoplasmatota</taxon>
        <taxon>Candidatus Poseidoniia</taxon>
        <taxon>Candidatus Poseidoniales</taxon>
        <taxon>Candidatus Thalassarchaeaceae</taxon>
        <taxon>Candidatus Thalassarchaeum</taxon>
    </lineage>
</organism>
<keyword evidence="2" id="KW-1133">Transmembrane helix</keyword>
<feature type="transmembrane region" description="Helical" evidence="2">
    <location>
        <begin position="104"/>
        <end position="122"/>
    </location>
</feature>
<gene>
    <name evidence="3" type="ORF">CXX69_03250</name>
</gene>
<sequence>MILLPDYPDKVVLAHRLRVERLALFCTLVLIGAGAWWLLPAVNGGAELLPRSGPVLALFASGLLIADLIEYGPVERSRLGVAANIAWPSVLAFAGIHFGSDDAMIASAMLAATAVLLWWFSNHLLGSNLSTRRWRGLTSIAGLAIALAIMVSMSDEILLWAVVVVACCATMIPDLTTKDEDHEARAEFGERLEEAESRMLALRAEGSGLEQAASLLKMAREEGWKDPARGMTLISQAEVESQRVLAVAGDLDAIRSDTMDAVQRAEKVTMDALGPRKAFEMGDREAEHGALREAELLYRRAKAKAAVIEEHWQTAADSIADAVAAIGGQSGHQVDTVREILDTAREALEAEEPEEALHIALAIPGHLDSLGSSEEEAAKSLQDAEHAVAAAESDIPIMTKERLSEARKALESGDSALAKGLADSVLRDVRGTSDAMQEVQRALRQRKQIEARFPSGSKAEWDARLEEVASKADASDWTGAAEALGELTASLQAHEVKLSEASELMRFVDEEWKTLRRRLDPSGIGPGDAGRMAAEKAVTEAASALEQGDIQLCHKALGAAGEALEALNRRT</sequence>
<feature type="transmembrane region" description="Helical" evidence="2">
    <location>
        <begin position="21"/>
        <end position="39"/>
    </location>
</feature>